<evidence type="ECO:0000256" key="1">
    <source>
        <dbReference type="SAM" id="MobiDB-lite"/>
    </source>
</evidence>
<feature type="compositionally biased region" description="Low complexity" evidence="1">
    <location>
        <begin position="56"/>
        <end position="81"/>
    </location>
</feature>
<organism evidence="3 4">
    <name type="scientific">Chrysophaeum taylorii</name>
    <dbReference type="NCBI Taxonomy" id="2483200"/>
    <lineage>
        <taxon>Eukaryota</taxon>
        <taxon>Sar</taxon>
        <taxon>Stramenopiles</taxon>
        <taxon>Ochrophyta</taxon>
        <taxon>Pelagophyceae</taxon>
        <taxon>Pelagomonadales</taxon>
        <taxon>Pelagomonadaceae</taxon>
        <taxon>Chrysophaeum</taxon>
    </lineage>
</organism>
<feature type="domain" description="SET" evidence="2">
    <location>
        <begin position="197"/>
        <end position="342"/>
    </location>
</feature>
<dbReference type="AlphaFoldDB" id="A0AAD7UFV9"/>
<dbReference type="PROSITE" id="PS50280">
    <property type="entry name" value="SET"/>
    <property type="match status" value="1"/>
</dbReference>
<dbReference type="EMBL" id="JAQMWT010000317">
    <property type="protein sequence ID" value="KAJ8605096.1"/>
    <property type="molecule type" value="Genomic_DNA"/>
</dbReference>
<feature type="region of interest" description="Disordered" evidence="1">
    <location>
        <begin position="1"/>
        <end position="90"/>
    </location>
</feature>
<evidence type="ECO:0000313" key="3">
    <source>
        <dbReference type="EMBL" id="KAJ8605096.1"/>
    </source>
</evidence>
<sequence length="648" mass="71630">MRFTLWRRYASDVSAASSGSEEESSESAARARSPPPVVVVKATGAAAAAADKKKASSVSSEAAAAAPSSEPSSEPSSSSSPPEVPTKGGLARGARGLIARVRSMAQSVEEVKDRLFFDASEAAARRGEFEKLCDALEEAGDALEEDDFREFLVLVERVRFSAARVGELWQTCDDLAERIRARCAEYVTRNPRAGFAAYVRVRRVGADGDPALRGQFECVATRAIRRGETAPYPGVVVATLEEQKALLAPLRPVDRTKWSCFSYSFSESSSSSFCTELWPILEAPTTLINDACGPRDRSGVRMAERQNVEYVEVRDGSPNLWRVDVRAIRDIAPGETLLADYGDAYWQNWKEHVHTRAMKRLEQRVDDVFAMKVNEKKKKKAARVRIENRLDAWLRLATSFFNTRDGEEETTAALELPVAKRSKSDRAAAGKKKKSWRDVVGRRVLVDDVKKKRGYSSIQVGVASRVATERASFDPMLQALYEAALSGPALFEAWWTDGQPYPLLSLDPTPIASRDLWARESSFDVHFADGEKARVDRVAPILQPAVWRRMERLPVGAWCRPTLPNHDTSNWGVVVNYTYHHDLFVYHVKMDNDPCLHHFAEPDLEPIIIVRGIHATGKSTWQEATPLSFLTDLGDADDAAGARGGGGA</sequence>
<dbReference type="Proteomes" id="UP001230188">
    <property type="component" value="Unassembled WGS sequence"/>
</dbReference>
<proteinExistence type="predicted"/>
<dbReference type="SUPFAM" id="SSF82199">
    <property type="entry name" value="SET domain"/>
    <property type="match status" value="1"/>
</dbReference>
<dbReference type="Gene3D" id="2.170.270.10">
    <property type="entry name" value="SET domain"/>
    <property type="match status" value="1"/>
</dbReference>
<dbReference type="Pfam" id="PF00856">
    <property type="entry name" value="SET"/>
    <property type="match status" value="1"/>
</dbReference>
<feature type="compositionally biased region" description="Low complexity" evidence="1">
    <location>
        <begin position="26"/>
        <end position="49"/>
    </location>
</feature>
<evidence type="ECO:0000313" key="4">
    <source>
        <dbReference type="Proteomes" id="UP001230188"/>
    </source>
</evidence>
<gene>
    <name evidence="3" type="ORF">CTAYLR_000390</name>
</gene>
<keyword evidence="4" id="KW-1185">Reference proteome</keyword>
<dbReference type="InterPro" id="IPR001214">
    <property type="entry name" value="SET_dom"/>
</dbReference>
<dbReference type="CDD" id="cd08161">
    <property type="entry name" value="SET"/>
    <property type="match status" value="1"/>
</dbReference>
<evidence type="ECO:0000259" key="2">
    <source>
        <dbReference type="PROSITE" id="PS50280"/>
    </source>
</evidence>
<accession>A0AAD7UFV9</accession>
<comment type="caution">
    <text evidence="3">The sequence shown here is derived from an EMBL/GenBank/DDBJ whole genome shotgun (WGS) entry which is preliminary data.</text>
</comment>
<name>A0AAD7UFV9_9STRA</name>
<reference evidence="3" key="1">
    <citation type="submission" date="2023-01" db="EMBL/GenBank/DDBJ databases">
        <title>Metagenome sequencing of chrysophaentin producing Chrysophaeum taylorii.</title>
        <authorList>
            <person name="Davison J."/>
            <person name="Bewley C."/>
        </authorList>
    </citation>
    <scope>NUCLEOTIDE SEQUENCE</scope>
    <source>
        <strain evidence="3">NIES-1699</strain>
    </source>
</reference>
<dbReference type="InterPro" id="IPR046341">
    <property type="entry name" value="SET_dom_sf"/>
</dbReference>
<protein>
    <recommendedName>
        <fullName evidence="2">SET domain-containing protein</fullName>
    </recommendedName>
</protein>